<reference evidence="2" key="1">
    <citation type="journal article" date="2022" name="Mol. Ecol. Resour.">
        <title>The genomes of chicory, endive, great burdock and yacon provide insights into Asteraceae palaeo-polyploidization history and plant inulin production.</title>
        <authorList>
            <person name="Fan W."/>
            <person name="Wang S."/>
            <person name="Wang H."/>
            <person name="Wang A."/>
            <person name="Jiang F."/>
            <person name="Liu H."/>
            <person name="Zhao H."/>
            <person name="Xu D."/>
            <person name="Zhang Y."/>
        </authorList>
    </citation>
    <scope>NUCLEOTIDE SEQUENCE [LARGE SCALE GENOMIC DNA]</scope>
    <source>
        <strain evidence="2">cv. Niubang</strain>
    </source>
</reference>
<protein>
    <submittedName>
        <fullName evidence="1">Uncharacterized protein</fullName>
    </submittedName>
</protein>
<sequence>MYDDFHRRGSQFLGEGTNNFKCILNLQHQEGIMRQFWVPILSDHGSWKISVGVVENSHHEHLPILYDHDHEFIVKIDDRDRVEEGTTETRGSVVKATGEFLNKQKDVGGEMTLDMDLEMDELCGGTNRRNVVINQNPESPIKGTMINNENVNPNSRAPNSKELRVSFQRPDDSSKNNNITNGNMEIRAIRIATPMTKAPARF</sequence>
<evidence type="ECO:0000313" key="1">
    <source>
        <dbReference type="EMBL" id="KAI3718484.1"/>
    </source>
</evidence>
<comment type="caution">
    <text evidence="1">The sequence shown here is derived from an EMBL/GenBank/DDBJ whole genome shotgun (WGS) entry which is preliminary data.</text>
</comment>
<keyword evidence="2" id="KW-1185">Reference proteome</keyword>
<name>A0ACB9B7N3_ARCLA</name>
<evidence type="ECO:0000313" key="2">
    <source>
        <dbReference type="Proteomes" id="UP001055879"/>
    </source>
</evidence>
<accession>A0ACB9B7N3</accession>
<organism evidence="1 2">
    <name type="scientific">Arctium lappa</name>
    <name type="common">Greater burdock</name>
    <name type="synonym">Lappa major</name>
    <dbReference type="NCBI Taxonomy" id="4217"/>
    <lineage>
        <taxon>Eukaryota</taxon>
        <taxon>Viridiplantae</taxon>
        <taxon>Streptophyta</taxon>
        <taxon>Embryophyta</taxon>
        <taxon>Tracheophyta</taxon>
        <taxon>Spermatophyta</taxon>
        <taxon>Magnoliopsida</taxon>
        <taxon>eudicotyledons</taxon>
        <taxon>Gunneridae</taxon>
        <taxon>Pentapetalae</taxon>
        <taxon>asterids</taxon>
        <taxon>campanulids</taxon>
        <taxon>Asterales</taxon>
        <taxon>Asteraceae</taxon>
        <taxon>Carduoideae</taxon>
        <taxon>Cardueae</taxon>
        <taxon>Arctiinae</taxon>
        <taxon>Arctium</taxon>
    </lineage>
</organism>
<dbReference type="Proteomes" id="UP001055879">
    <property type="component" value="Linkage Group LG06"/>
</dbReference>
<proteinExistence type="predicted"/>
<reference evidence="1 2" key="2">
    <citation type="journal article" date="2022" name="Mol. Ecol. Resour.">
        <title>The genomes of chicory, endive, great burdock and yacon provide insights into Asteraceae paleo-polyploidization history and plant inulin production.</title>
        <authorList>
            <person name="Fan W."/>
            <person name="Wang S."/>
            <person name="Wang H."/>
            <person name="Wang A."/>
            <person name="Jiang F."/>
            <person name="Liu H."/>
            <person name="Zhao H."/>
            <person name="Xu D."/>
            <person name="Zhang Y."/>
        </authorList>
    </citation>
    <scope>NUCLEOTIDE SEQUENCE [LARGE SCALE GENOMIC DNA]</scope>
    <source>
        <strain evidence="2">cv. Niubang</strain>
    </source>
</reference>
<dbReference type="EMBL" id="CM042052">
    <property type="protein sequence ID" value="KAI3718484.1"/>
    <property type="molecule type" value="Genomic_DNA"/>
</dbReference>
<gene>
    <name evidence="1" type="ORF">L6452_19358</name>
</gene>